<dbReference type="InterPro" id="IPR041457">
    <property type="entry name" value="CxC2_KDZ-assoc"/>
</dbReference>
<feature type="non-terminal residue" evidence="2">
    <location>
        <position position="1"/>
    </location>
</feature>
<accession>A0A9P6AM83</accession>
<dbReference type="PANTHER" id="PTHR33096:SF1">
    <property type="entry name" value="CXC1-LIKE CYSTEINE CLUSTER ASSOCIATED WITH KDZ TRANSPOSASES DOMAIN-CONTAINING PROTEIN"/>
    <property type="match status" value="1"/>
</dbReference>
<dbReference type="EMBL" id="MU129059">
    <property type="protein sequence ID" value="KAF9508430.1"/>
    <property type="molecule type" value="Genomic_DNA"/>
</dbReference>
<dbReference type="Proteomes" id="UP000886523">
    <property type="component" value="Unassembled WGS sequence"/>
</dbReference>
<evidence type="ECO:0000313" key="2">
    <source>
        <dbReference type="EMBL" id="KAF9508430.1"/>
    </source>
</evidence>
<dbReference type="PANTHER" id="PTHR33096">
    <property type="entry name" value="CXC2 DOMAIN-CONTAINING PROTEIN"/>
    <property type="match status" value="1"/>
</dbReference>
<dbReference type="InterPro" id="IPR040521">
    <property type="entry name" value="KDZ"/>
</dbReference>
<dbReference type="OrthoDB" id="3192989at2759"/>
<reference evidence="2" key="1">
    <citation type="journal article" date="2020" name="Nat. Commun.">
        <title>Large-scale genome sequencing of mycorrhizal fungi provides insights into the early evolution of symbiotic traits.</title>
        <authorList>
            <person name="Miyauchi S."/>
            <person name="Kiss E."/>
            <person name="Kuo A."/>
            <person name="Drula E."/>
            <person name="Kohler A."/>
            <person name="Sanchez-Garcia M."/>
            <person name="Morin E."/>
            <person name="Andreopoulos B."/>
            <person name="Barry K.W."/>
            <person name="Bonito G."/>
            <person name="Buee M."/>
            <person name="Carver A."/>
            <person name="Chen C."/>
            <person name="Cichocki N."/>
            <person name="Clum A."/>
            <person name="Culley D."/>
            <person name="Crous P.W."/>
            <person name="Fauchery L."/>
            <person name="Girlanda M."/>
            <person name="Hayes R.D."/>
            <person name="Keri Z."/>
            <person name="LaButti K."/>
            <person name="Lipzen A."/>
            <person name="Lombard V."/>
            <person name="Magnuson J."/>
            <person name="Maillard F."/>
            <person name="Murat C."/>
            <person name="Nolan M."/>
            <person name="Ohm R.A."/>
            <person name="Pangilinan J."/>
            <person name="Pereira M.F."/>
            <person name="Perotto S."/>
            <person name="Peter M."/>
            <person name="Pfister S."/>
            <person name="Riley R."/>
            <person name="Sitrit Y."/>
            <person name="Stielow J.B."/>
            <person name="Szollosi G."/>
            <person name="Zifcakova L."/>
            <person name="Stursova M."/>
            <person name="Spatafora J.W."/>
            <person name="Tedersoo L."/>
            <person name="Vaario L.M."/>
            <person name="Yamada A."/>
            <person name="Yan M."/>
            <person name="Wang P."/>
            <person name="Xu J."/>
            <person name="Bruns T."/>
            <person name="Baldrian P."/>
            <person name="Vilgalys R."/>
            <person name="Dunand C."/>
            <person name="Henrissat B."/>
            <person name="Grigoriev I.V."/>
            <person name="Hibbett D."/>
            <person name="Nagy L.G."/>
            <person name="Martin F.M."/>
        </authorList>
    </citation>
    <scope>NUCLEOTIDE SEQUENCE</scope>
    <source>
        <strain evidence="2">UP504</strain>
    </source>
</reference>
<organism evidence="2 3">
    <name type="scientific">Hydnum rufescens UP504</name>
    <dbReference type="NCBI Taxonomy" id="1448309"/>
    <lineage>
        <taxon>Eukaryota</taxon>
        <taxon>Fungi</taxon>
        <taxon>Dikarya</taxon>
        <taxon>Basidiomycota</taxon>
        <taxon>Agaricomycotina</taxon>
        <taxon>Agaricomycetes</taxon>
        <taxon>Cantharellales</taxon>
        <taxon>Hydnaceae</taxon>
        <taxon>Hydnum</taxon>
    </lineage>
</organism>
<evidence type="ECO:0000259" key="1">
    <source>
        <dbReference type="Pfam" id="PF18803"/>
    </source>
</evidence>
<evidence type="ECO:0000313" key="3">
    <source>
        <dbReference type="Proteomes" id="UP000886523"/>
    </source>
</evidence>
<dbReference type="Pfam" id="PF18803">
    <property type="entry name" value="CxC2"/>
    <property type="match status" value="1"/>
</dbReference>
<comment type="caution">
    <text evidence="2">The sequence shown here is derived from an EMBL/GenBank/DDBJ whole genome shotgun (WGS) entry which is preliminary data.</text>
</comment>
<proteinExistence type="predicted"/>
<sequence>QDEYLDALLFCDGRQGFSSGSCEECCDTNVQAIYRCQQCFNGGLLCQNCCVNRHFHLPLHQIETWDSGCFEHMTLFELGLVVQPGHGNHPCPNPKKGMSSFTVIHINGLHKVSIYFCDCSTAPHTRIQLLHSGWFPATVVSPQTCATFDILRHFHLLSLQSKLSAHQFYCALERGTDNTGLLNLQTRYVSFLRIICEWRNLKLLKHGGCAHDPSGTDGMKPGKLAITCPACPDPDINLPPNWEKSPQELQYLYMYFQANDANFRLKNHLNTVINVDLRTRWSYFVENEPYKRFLAQQGAQTEMSTCSGLTAIDHANTKNSKGLRVTGVGASICTCHGFLRPLGIGNLQKGERFSNMDYIIFSALRGYSPPSLALSYDLICQYWTKIRQRMPRLPPELRVDLDKLSVKLFLPKLHALAHKSECSVLYSLNFTPGVGRTDGEGIEREWVEINIAANSTKEMSEGVHHDTLDDLLGDKNFWKEIGLGGFPCHLTFF</sequence>
<dbReference type="AlphaFoldDB" id="A0A9P6AM83"/>
<gene>
    <name evidence="2" type="ORF">BS47DRAFT_1302875</name>
</gene>
<dbReference type="Pfam" id="PF18758">
    <property type="entry name" value="KDZ"/>
    <property type="match status" value="1"/>
</dbReference>
<feature type="domain" description="CxC2-like cysteine cluster KDZ transposase-associated" evidence="1">
    <location>
        <begin position="76"/>
        <end position="180"/>
    </location>
</feature>
<protein>
    <recommendedName>
        <fullName evidence="1">CxC2-like cysteine cluster KDZ transposase-associated domain-containing protein</fullName>
    </recommendedName>
</protein>
<name>A0A9P6AM83_9AGAM</name>
<keyword evidence="3" id="KW-1185">Reference proteome</keyword>